<dbReference type="AlphaFoldDB" id="A0A1S1LWW0"/>
<dbReference type="InterPro" id="IPR032633">
    <property type="entry name" value="ThiJ-like"/>
</dbReference>
<dbReference type="PANTHER" id="PTHR43068:SF1">
    <property type="entry name" value="SLR1854 PROTEIN"/>
    <property type="match status" value="1"/>
</dbReference>
<proteinExistence type="predicted"/>
<dbReference type="InterPro" id="IPR029062">
    <property type="entry name" value="Class_I_gatase-like"/>
</dbReference>
<dbReference type="EMBL" id="MLIS01000085">
    <property type="protein sequence ID" value="OHU75831.1"/>
    <property type="molecule type" value="Genomic_DNA"/>
</dbReference>
<keyword evidence="2" id="KW-1185">Reference proteome</keyword>
<comment type="caution">
    <text evidence="1">The sequence shown here is derived from an EMBL/GenBank/DDBJ whole genome shotgun (WGS) entry which is preliminary data.</text>
</comment>
<dbReference type="Pfam" id="PF17124">
    <property type="entry name" value="ThiJ_like"/>
    <property type="match status" value="1"/>
</dbReference>
<organism evidence="1 2">
    <name type="scientific">Mycobacteroides chelonae</name>
    <name type="common">Mycobacterium chelonae</name>
    <dbReference type="NCBI Taxonomy" id="1774"/>
    <lineage>
        <taxon>Bacteria</taxon>
        <taxon>Bacillati</taxon>
        <taxon>Actinomycetota</taxon>
        <taxon>Actinomycetes</taxon>
        <taxon>Mycobacteriales</taxon>
        <taxon>Mycobacteriaceae</taxon>
        <taxon>Mycobacteroides</taxon>
    </lineage>
</organism>
<dbReference type="Gene3D" id="3.40.50.880">
    <property type="match status" value="1"/>
</dbReference>
<gene>
    <name evidence="1" type="ORF">BKG84_26370</name>
</gene>
<evidence type="ECO:0000313" key="1">
    <source>
        <dbReference type="EMBL" id="OHU75831.1"/>
    </source>
</evidence>
<dbReference type="SUPFAM" id="SSF52317">
    <property type="entry name" value="Class I glutamine amidotransferase-like"/>
    <property type="match status" value="1"/>
</dbReference>
<dbReference type="PANTHER" id="PTHR43068">
    <property type="entry name" value="SLR1854 PROTEIN"/>
    <property type="match status" value="1"/>
</dbReference>
<accession>A0A1S1LWW0</accession>
<evidence type="ECO:0000313" key="2">
    <source>
        <dbReference type="Proteomes" id="UP000179441"/>
    </source>
</evidence>
<protein>
    <recommendedName>
        <fullName evidence="3">Thiamine biosynthesis protein ThiJ</fullName>
    </recommendedName>
</protein>
<sequence length="261" mass="28497">MIVMLLPASDYDPTESAVPWSALKAAGIDVRFATPDATPAYADVRLVEHGFSLLSPLLMTRRGPLDTYRQMIRDPHFLAPMAYSAVNADDVDGIFIPGGHAAGMRTMLDSEAAQDLVAQAMDAELPVGAVCHGVLLLARATSSSTGRSVLHGRRTTAVTALLELTGWNLTRMWLGRYYRTYAQTVQTEVTAVLANPNDFIAGPWFPRRDSVRNPSAGFTVQDRNYVSARWPGDSHRIAQEFVALVLKHTRTSQATGDSKPQ</sequence>
<reference evidence="1 2" key="1">
    <citation type="submission" date="2016-10" db="EMBL/GenBank/DDBJ databases">
        <title>Evaluation of Human, Veterinary and Environmental Mycobacterium chelonae Isolates by Core Genome Phylogenomic Analysis, Targeted Gene Comparison, and Anti-microbial Susceptibility Patterns: A Tale of Mistaken Identities.</title>
        <authorList>
            <person name="Fogelson S.B."/>
            <person name="Camus A.C."/>
            <person name="Lorenz W."/>
            <person name="Vasireddy R."/>
            <person name="Vasireddy S."/>
            <person name="Smith T."/>
            <person name="Brown-Elliott B.A."/>
            <person name="Wallace R.J.Jr."/>
            <person name="Hasan N.A."/>
            <person name="Reischl U."/>
            <person name="Sanchez S."/>
        </authorList>
    </citation>
    <scope>NUCLEOTIDE SEQUENCE [LARGE SCALE GENOMIC DNA]</scope>
    <source>
        <strain evidence="1 2">15518</strain>
    </source>
</reference>
<dbReference type="Proteomes" id="UP000179441">
    <property type="component" value="Unassembled WGS sequence"/>
</dbReference>
<name>A0A1S1LWW0_MYCCH</name>
<evidence type="ECO:0008006" key="3">
    <source>
        <dbReference type="Google" id="ProtNLM"/>
    </source>
</evidence>